<feature type="compositionally biased region" description="Polar residues" evidence="1">
    <location>
        <begin position="367"/>
        <end position="376"/>
    </location>
</feature>
<feature type="region of interest" description="Disordered" evidence="1">
    <location>
        <begin position="178"/>
        <end position="227"/>
    </location>
</feature>
<feature type="compositionally biased region" description="Polar residues" evidence="1">
    <location>
        <begin position="13"/>
        <end position="29"/>
    </location>
</feature>
<feature type="region of interest" description="Disordered" evidence="1">
    <location>
        <begin position="338"/>
        <end position="431"/>
    </location>
</feature>
<dbReference type="AlphaFoldDB" id="A0A6I9WP87"/>
<organism evidence="3 4">
    <name type="scientific">Pogonomyrmex barbatus</name>
    <name type="common">red harvester ant</name>
    <dbReference type="NCBI Taxonomy" id="144034"/>
    <lineage>
        <taxon>Eukaryota</taxon>
        <taxon>Metazoa</taxon>
        <taxon>Ecdysozoa</taxon>
        <taxon>Arthropoda</taxon>
        <taxon>Hexapoda</taxon>
        <taxon>Insecta</taxon>
        <taxon>Pterygota</taxon>
        <taxon>Neoptera</taxon>
        <taxon>Endopterygota</taxon>
        <taxon>Hymenoptera</taxon>
        <taxon>Apocrita</taxon>
        <taxon>Aculeata</taxon>
        <taxon>Formicoidea</taxon>
        <taxon>Formicidae</taxon>
        <taxon>Myrmicinae</taxon>
        <taxon>Pogonomyrmex</taxon>
    </lineage>
</organism>
<feature type="compositionally biased region" description="Basic and acidic residues" evidence="1">
    <location>
        <begin position="1"/>
        <end position="12"/>
    </location>
</feature>
<dbReference type="RefSeq" id="XP_011644926.1">
    <property type="nucleotide sequence ID" value="XM_011646624.2"/>
</dbReference>
<dbReference type="GeneID" id="105432032"/>
<evidence type="ECO:0000256" key="2">
    <source>
        <dbReference type="SAM" id="Phobius"/>
    </source>
</evidence>
<keyword evidence="2" id="KW-0472">Membrane</keyword>
<feature type="region of interest" description="Disordered" evidence="1">
    <location>
        <begin position="1"/>
        <end position="32"/>
    </location>
</feature>
<dbReference type="InterPro" id="IPR029162">
    <property type="entry name" value="InaF-motif"/>
</dbReference>
<proteinExistence type="predicted"/>
<name>A0A6I9WP87_9HYME</name>
<keyword evidence="2" id="KW-0812">Transmembrane</keyword>
<protein>
    <submittedName>
        <fullName evidence="4">Uncharacterized protein LOC105432032</fullName>
    </submittedName>
</protein>
<dbReference type="Pfam" id="PF15018">
    <property type="entry name" value="InaF-motif"/>
    <property type="match status" value="1"/>
</dbReference>
<evidence type="ECO:0000313" key="4">
    <source>
        <dbReference type="RefSeq" id="XP_011644926.1"/>
    </source>
</evidence>
<dbReference type="OrthoDB" id="8113027at2759"/>
<dbReference type="Proteomes" id="UP000504615">
    <property type="component" value="Unplaced"/>
</dbReference>
<keyword evidence="2" id="KW-1133">Transmembrane helix</keyword>
<feature type="compositionally biased region" description="Basic and acidic residues" evidence="1">
    <location>
        <begin position="377"/>
        <end position="389"/>
    </location>
</feature>
<reference evidence="4" key="1">
    <citation type="submission" date="2025-08" db="UniProtKB">
        <authorList>
            <consortium name="RefSeq"/>
        </authorList>
    </citation>
    <scope>IDENTIFICATION</scope>
</reference>
<feature type="compositionally biased region" description="Polar residues" evidence="1">
    <location>
        <begin position="391"/>
        <end position="401"/>
    </location>
</feature>
<feature type="compositionally biased region" description="Polar residues" evidence="1">
    <location>
        <begin position="415"/>
        <end position="427"/>
    </location>
</feature>
<sequence length="502" mass="56655">MSKEDSSSDTKPQDASSPDTPTDVPSKNANADIYENRGPKKIIRVVTVMAYLFSVSFVGILLSAYYIFLWEPPNPRLIQRERLRSDPQLQFLIAPSPSHEDPTKDSDPLQQSEVAHVYKPLLSRMTHEMGDNDDLVVDPRDKMSIEKKRRVNAMLLKLRRSLVVRAQNRNLSQEAMTSDRFNNSSVEGEEALNSTKTRSRARSALLHSGSRRDIPEGKFHRDNIDLPSEHIHNSSRALDSKDSISKFLVIVGTKVGQTHDGGIDANPMPVTKEKNRHQKKLNVIKSYPVRGFMRINTTTNGDVTNRSIFESHKTAQESPKIDTFDKRKELMKQNAICDHQLDNNDRENDSGNAQTDASSQERADANVKSSENYSSDKFSKDKIAHDRIMIDSSSRDPNNGFTDDPGFHQTDDEPTTINSQPHVTGTRNSEETQIEKMTARSTTLDNKQVEQMDSITQQKSFSEIFTDIAIEDTSVEFTSISTMQEYHDNFTSITNKGDESVT</sequence>
<evidence type="ECO:0000313" key="3">
    <source>
        <dbReference type="Proteomes" id="UP000504615"/>
    </source>
</evidence>
<feature type="compositionally biased region" description="Basic and acidic residues" evidence="1">
    <location>
        <begin position="339"/>
        <end position="349"/>
    </location>
</feature>
<feature type="compositionally biased region" description="Polar residues" evidence="1">
    <location>
        <begin position="178"/>
        <end position="196"/>
    </location>
</feature>
<feature type="transmembrane region" description="Helical" evidence="2">
    <location>
        <begin position="45"/>
        <end position="68"/>
    </location>
</feature>
<feature type="compositionally biased region" description="Basic and acidic residues" evidence="1">
    <location>
        <begin position="210"/>
        <end position="227"/>
    </location>
</feature>
<dbReference type="KEGG" id="pbar:105432032"/>
<evidence type="ECO:0000256" key="1">
    <source>
        <dbReference type="SAM" id="MobiDB-lite"/>
    </source>
</evidence>
<keyword evidence="3" id="KW-1185">Reference proteome</keyword>
<accession>A0A6I9WP87</accession>
<gene>
    <name evidence="4" type="primary">LOC105432032</name>
</gene>